<organism evidence="1 2">
    <name type="scientific">Peribacillus frigoritolerans</name>
    <dbReference type="NCBI Taxonomy" id="450367"/>
    <lineage>
        <taxon>Bacteria</taxon>
        <taxon>Bacillati</taxon>
        <taxon>Bacillota</taxon>
        <taxon>Bacilli</taxon>
        <taxon>Bacillales</taxon>
        <taxon>Bacillaceae</taxon>
        <taxon>Peribacillus</taxon>
    </lineage>
</organism>
<dbReference type="Proteomes" id="UP000680045">
    <property type="component" value="Unassembled WGS sequence"/>
</dbReference>
<evidence type="ECO:0000313" key="1">
    <source>
        <dbReference type="EMBL" id="MBR8643874.1"/>
    </source>
</evidence>
<dbReference type="Gene3D" id="2.60.40.10">
    <property type="entry name" value="Immunoglobulins"/>
    <property type="match status" value="1"/>
</dbReference>
<dbReference type="AlphaFoldDB" id="A0A941J9K9"/>
<accession>A0A941J9K9</accession>
<gene>
    <name evidence="1" type="ORF">KEH51_01175</name>
</gene>
<evidence type="ECO:0000313" key="2">
    <source>
        <dbReference type="Proteomes" id="UP000680045"/>
    </source>
</evidence>
<dbReference type="EMBL" id="JAGTPW010000001">
    <property type="protein sequence ID" value="MBR8643874.1"/>
    <property type="molecule type" value="Genomic_DNA"/>
</dbReference>
<sequence>MADRDLTPGTIYTYTIDSLNEKEQAVNRMKIQTSTTAEKKKKEDNILLDLVFTTIVAKGQASLEWEPIKGIKDYTIYRNGVDIGKVSGCSFNDRSISENQEYTYTIKAKRPFRARSRSPLP</sequence>
<dbReference type="SUPFAM" id="SSF49265">
    <property type="entry name" value="Fibronectin type III"/>
    <property type="match status" value="1"/>
</dbReference>
<name>A0A941J9K9_9BACI</name>
<protein>
    <recommendedName>
        <fullName evidence="3">Fibronectin type III domain-containing protein</fullName>
    </recommendedName>
</protein>
<reference evidence="1" key="1">
    <citation type="submission" date="2021-04" db="EMBL/GenBank/DDBJ databases">
        <title>Whole genome sequencing of Enterococci isolates from hospitalized patients.</title>
        <authorList>
            <person name="Ogoti B.M."/>
            <person name="Onyambu F.G."/>
        </authorList>
    </citation>
    <scope>NUCLEOTIDE SEQUENCE</scope>
    <source>
        <strain evidence="1">242</strain>
    </source>
</reference>
<evidence type="ECO:0008006" key="3">
    <source>
        <dbReference type="Google" id="ProtNLM"/>
    </source>
</evidence>
<proteinExistence type="predicted"/>
<dbReference type="InterPro" id="IPR013783">
    <property type="entry name" value="Ig-like_fold"/>
</dbReference>
<dbReference type="InterPro" id="IPR036116">
    <property type="entry name" value="FN3_sf"/>
</dbReference>
<comment type="caution">
    <text evidence="1">The sequence shown here is derived from an EMBL/GenBank/DDBJ whole genome shotgun (WGS) entry which is preliminary data.</text>
</comment>